<dbReference type="SUPFAM" id="SSF53474">
    <property type="entry name" value="alpha/beta-Hydrolases"/>
    <property type="match status" value="1"/>
</dbReference>
<evidence type="ECO:0000313" key="5">
    <source>
        <dbReference type="Proteomes" id="UP000268093"/>
    </source>
</evidence>
<dbReference type="InterPro" id="IPR051601">
    <property type="entry name" value="Serine_prot/Carboxylest_S33"/>
</dbReference>
<sequence>MFLQPATRTSTDHVNSPTGKTILVFARHLVPIDKLGDVKKMPFLLYLQGGPGFECRFPSSAHGGWIKIAFDKGFQVLLLDQRGTGMSTPVSAGTLSYMFGENDQKKADYLKLFRADSIVRDCEVIREKVTEGRKESEGETKITLLGLSFGGFCVTTYLSLFPNSIKQALITGGIPPPVSHPDSVYRALYPRILQRNRVYYAKYPQDVARVRLILSHLHSHPTALPNGGLLTIRRFLQLGIQFGFVGGHDTVHQVVLHACRDVVSFGKLQYKTLDEVQGLQSWDTNVIYAILHEQVYSQKSGGPTNWSAERVRGEEPWREDFEYRWEEIEKNVTRKESPVNFTGECIYPWMFDDYAELRPLKAVAELLAQYDGWTPLYDIAQLRRNTVPVAGRPARRPGPDRKLPVQAHSWRRGSVMRFNLRLRCLDLLNMCGRSLSNDIQSQGKKRKPSLPPKLQKPMTTYIRHYCKKKDRGLKKSKAIGLASFSCCEINMKEGWLAKWHKIITRIEKHLVETSANPNNTAQGFMANDG</sequence>
<dbReference type="InterPro" id="IPR002410">
    <property type="entry name" value="Peptidase_S33"/>
</dbReference>
<evidence type="ECO:0000256" key="2">
    <source>
        <dbReference type="ARBA" id="ARBA00022801"/>
    </source>
</evidence>
<dbReference type="InterPro" id="IPR029058">
    <property type="entry name" value="AB_hydrolase_fold"/>
</dbReference>
<reference evidence="4 5" key="1">
    <citation type="journal article" date="2018" name="New Phytol.">
        <title>Phylogenomics of Endogonaceae and evolution of mycorrhizas within Mucoromycota.</title>
        <authorList>
            <person name="Chang Y."/>
            <person name="Desiro A."/>
            <person name="Na H."/>
            <person name="Sandor L."/>
            <person name="Lipzen A."/>
            <person name="Clum A."/>
            <person name="Barry K."/>
            <person name="Grigoriev I.V."/>
            <person name="Martin F.M."/>
            <person name="Stajich J.E."/>
            <person name="Smith M.E."/>
            <person name="Bonito G."/>
            <person name="Spatafora J.W."/>
        </authorList>
    </citation>
    <scope>NUCLEOTIDE SEQUENCE [LARGE SCALE GENOMIC DNA]</scope>
    <source>
        <strain evidence="4 5">GMNB39</strain>
    </source>
</reference>
<dbReference type="EMBL" id="RBNI01001632">
    <property type="protein sequence ID" value="RUP50190.1"/>
    <property type="molecule type" value="Genomic_DNA"/>
</dbReference>
<dbReference type="PANTHER" id="PTHR43248:SF2">
    <property type="entry name" value="PROLYL AMINOPEPTIDASE"/>
    <property type="match status" value="1"/>
</dbReference>
<dbReference type="InterPro" id="IPR000073">
    <property type="entry name" value="AB_hydrolase_1"/>
</dbReference>
<evidence type="ECO:0000313" key="4">
    <source>
        <dbReference type="EMBL" id="RUP50190.1"/>
    </source>
</evidence>
<dbReference type="Gene3D" id="3.40.50.1820">
    <property type="entry name" value="alpha/beta hydrolase"/>
    <property type="match status" value="1"/>
</dbReference>
<keyword evidence="2 4" id="KW-0378">Hydrolase</keyword>
<dbReference type="GO" id="GO:0008233">
    <property type="term" value="F:peptidase activity"/>
    <property type="evidence" value="ECO:0007669"/>
    <property type="project" value="InterPro"/>
</dbReference>
<accession>A0A433DH72</accession>
<dbReference type="GO" id="GO:0006508">
    <property type="term" value="P:proteolysis"/>
    <property type="evidence" value="ECO:0007669"/>
    <property type="project" value="InterPro"/>
</dbReference>
<organism evidence="4 5">
    <name type="scientific">Jimgerdemannia flammicorona</name>
    <dbReference type="NCBI Taxonomy" id="994334"/>
    <lineage>
        <taxon>Eukaryota</taxon>
        <taxon>Fungi</taxon>
        <taxon>Fungi incertae sedis</taxon>
        <taxon>Mucoromycota</taxon>
        <taxon>Mucoromycotina</taxon>
        <taxon>Endogonomycetes</taxon>
        <taxon>Endogonales</taxon>
        <taxon>Endogonaceae</taxon>
        <taxon>Jimgerdemannia</taxon>
    </lineage>
</organism>
<evidence type="ECO:0000259" key="3">
    <source>
        <dbReference type="Pfam" id="PF00561"/>
    </source>
</evidence>
<dbReference type="AlphaFoldDB" id="A0A433DH72"/>
<proteinExistence type="inferred from homology"/>
<name>A0A433DH72_9FUNG</name>
<comment type="caution">
    <text evidence="4">The sequence shown here is derived from an EMBL/GenBank/DDBJ whole genome shotgun (WGS) entry which is preliminary data.</text>
</comment>
<dbReference type="Pfam" id="PF00561">
    <property type="entry name" value="Abhydrolase_1"/>
    <property type="match status" value="1"/>
</dbReference>
<dbReference type="OrthoDB" id="1898734at2759"/>
<evidence type="ECO:0000256" key="1">
    <source>
        <dbReference type="ARBA" id="ARBA00010088"/>
    </source>
</evidence>
<dbReference type="Proteomes" id="UP000268093">
    <property type="component" value="Unassembled WGS sequence"/>
</dbReference>
<feature type="domain" description="AB hydrolase-1" evidence="3">
    <location>
        <begin position="43"/>
        <end position="195"/>
    </location>
</feature>
<protein>
    <submittedName>
        <fullName evidence="4">Alpha/Beta hydrolase protein</fullName>
    </submittedName>
</protein>
<dbReference type="PANTHER" id="PTHR43248">
    <property type="entry name" value="2-SUCCINYL-6-HYDROXY-2,4-CYCLOHEXADIENE-1-CARBOXYLATE SYNTHASE"/>
    <property type="match status" value="1"/>
</dbReference>
<gene>
    <name evidence="4" type="ORF">BC936DRAFT_140043</name>
</gene>
<comment type="similarity">
    <text evidence="1">Belongs to the peptidase S33 family.</text>
</comment>
<keyword evidence="5" id="KW-1185">Reference proteome</keyword>
<dbReference type="PRINTS" id="PR00793">
    <property type="entry name" value="PROAMNOPTASE"/>
</dbReference>